<dbReference type="Gene3D" id="1.20.1250.20">
    <property type="entry name" value="MFS general substrate transporter like domains"/>
    <property type="match status" value="2"/>
</dbReference>
<feature type="transmembrane region" description="Helical" evidence="4">
    <location>
        <begin position="272"/>
        <end position="298"/>
    </location>
</feature>
<dbReference type="PANTHER" id="PTHR11360">
    <property type="entry name" value="MONOCARBOXYLATE TRANSPORTER"/>
    <property type="match status" value="1"/>
</dbReference>
<evidence type="ECO:0000259" key="5">
    <source>
        <dbReference type="PROSITE" id="PS50850"/>
    </source>
</evidence>
<dbReference type="AlphaFoldDB" id="A0A177CAR7"/>
<dbReference type="InterPro" id="IPR011701">
    <property type="entry name" value="MFS"/>
</dbReference>
<feature type="transmembrane region" description="Helical" evidence="4">
    <location>
        <begin position="310"/>
        <end position="332"/>
    </location>
</feature>
<gene>
    <name evidence="6" type="ORF">CC84DRAFT_1250008</name>
</gene>
<protein>
    <submittedName>
        <fullName evidence="6">MFS general substrate transporter</fullName>
    </submittedName>
</protein>
<dbReference type="GO" id="GO:0022857">
    <property type="term" value="F:transmembrane transporter activity"/>
    <property type="evidence" value="ECO:0007669"/>
    <property type="project" value="InterPro"/>
</dbReference>
<keyword evidence="4" id="KW-0812">Transmembrane</keyword>
<dbReference type="InParanoid" id="A0A177CAR7"/>
<keyword evidence="4" id="KW-1133">Transmembrane helix</keyword>
<evidence type="ECO:0000256" key="3">
    <source>
        <dbReference type="SAM" id="MobiDB-lite"/>
    </source>
</evidence>
<keyword evidence="4" id="KW-0472">Membrane</keyword>
<feature type="transmembrane region" description="Helical" evidence="4">
    <location>
        <begin position="220"/>
        <end position="240"/>
    </location>
</feature>
<dbReference type="InterPro" id="IPR020846">
    <property type="entry name" value="MFS_dom"/>
</dbReference>
<dbReference type="OrthoDB" id="6509908at2759"/>
<dbReference type="EMBL" id="KV441554">
    <property type="protein sequence ID" value="OAG04251.1"/>
    <property type="molecule type" value="Genomic_DNA"/>
</dbReference>
<organism evidence="6 7">
    <name type="scientific">Paraphaeosphaeria sporulosa</name>
    <dbReference type="NCBI Taxonomy" id="1460663"/>
    <lineage>
        <taxon>Eukaryota</taxon>
        <taxon>Fungi</taxon>
        <taxon>Dikarya</taxon>
        <taxon>Ascomycota</taxon>
        <taxon>Pezizomycotina</taxon>
        <taxon>Dothideomycetes</taxon>
        <taxon>Pleosporomycetidae</taxon>
        <taxon>Pleosporales</taxon>
        <taxon>Massarineae</taxon>
        <taxon>Didymosphaeriaceae</taxon>
        <taxon>Paraphaeosphaeria</taxon>
    </lineage>
</organism>
<dbReference type="InterPro" id="IPR050327">
    <property type="entry name" value="Proton-linked_MCT"/>
</dbReference>
<evidence type="ECO:0000313" key="6">
    <source>
        <dbReference type="EMBL" id="OAG04251.1"/>
    </source>
</evidence>
<evidence type="ECO:0000256" key="4">
    <source>
        <dbReference type="SAM" id="Phobius"/>
    </source>
</evidence>
<feature type="transmembrane region" description="Helical" evidence="4">
    <location>
        <begin position="247"/>
        <end position="266"/>
    </location>
</feature>
<feature type="region of interest" description="Disordered" evidence="3">
    <location>
        <begin position="22"/>
        <end position="47"/>
    </location>
</feature>
<feature type="compositionally biased region" description="Basic and acidic residues" evidence="3">
    <location>
        <begin position="35"/>
        <end position="45"/>
    </location>
</feature>
<feature type="transmembrane region" description="Helical" evidence="4">
    <location>
        <begin position="50"/>
        <end position="71"/>
    </location>
</feature>
<sequence>MSAPDSSSESITKGKRYSANKDLGWESLETGSKFGPEEKEEEQREGGQQAWLTVAGSSLIYFATLGTTNSFGFFQNYYEHTFLQGVPASTISFVGTLQITLTNVLAAPAGALFDCYGLKALYMFSAISCSGAFLGLSFIHSGSLSQIFLVQGVLLGLANACGSQPALVVVGQHFEHRRALVMGIVAAAGSVGAMLGQFIPYYYISTYVQATNPTSSAKDYLLPLMNASSIIGRILGGLAADSTGAGNAVYPMTILSGLLCLGTWAVTSSIPLLVIFVLLYGFCSGVFVAVLPVIVAQITPADKLGGRIGAFYMVSAVAQLVGSPIGGALIQGRSGLGSDQAQGYLGLIVFAGTTLLVGGIVILISRLLHDRNLRSRY</sequence>
<dbReference type="GeneID" id="28767783"/>
<evidence type="ECO:0000256" key="2">
    <source>
        <dbReference type="ARBA" id="ARBA00006727"/>
    </source>
</evidence>
<comment type="similarity">
    <text evidence="2">Belongs to the major facilitator superfamily. Monocarboxylate porter (TC 2.A.1.13) family.</text>
</comment>
<dbReference type="Proteomes" id="UP000077069">
    <property type="component" value="Unassembled WGS sequence"/>
</dbReference>
<comment type="subcellular location">
    <subcellularLocation>
        <location evidence="1">Membrane</location>
        <topology evidence="1">Multi-pass membrane protein</topology>
    </subcellularLocation>
</comment>
<dbReference type="InterPro" id="IPR036259">
    <property type="entry name" value="MFS_trans_sf"/>
</dbReference>
<proteinExistence type="inferred from homology"/>
<keyword evidence="7" id="KW-1185">Reference proteome</keyword>
<feature type="transmembrane region" description="Helical" evidence="4">
    <location>
        <begin position="91"/>
        <end position="113"/>
    </location>
</feature>
<evidence type="ECO:0000256" key="1">
    <source>
        <dbReference type="ARBA" id="ARBA00004141"/>
    </source>
</evidence>
<reference evidence="6 7" key="1">
    <citation type="submission" date="2016-05" db="EMBL/GenBank/DDBJ databases">
        <title>Comparative analysis of secretome profiles of manganese(II)-oxidizing ascomycete fungi.</title>
        <authorList>
            <consortium name="DOE Joint Genome Institute"/>
            <person name="Zeiner C.A."/>
            <person name="Purvine S.O."/>
            <person name="Zink E.M."/>
            <person name="Wu S."/>
            <person name="Pasa-Tolic L."/>
            <person name="Chaput D.L."/>
            <person name="Haridas S."/>
            <person name="Grigoriev I.V."/>
            <person name="Santelli C.M."/>
            <person name="Hansel C.M."/>
        </authorList>
    </citation>
    <scope>NUCLEOTIDE SEQUENCE [LARGE SCALE GENOMIC DNA]</scope>
    <source>
        <strain evidence="6 7">AP3s5-JAC2a</strain>
    </source>
</reference>
<dbReference type="RefSeq" id="XP_018034616.1">
    <property type="nucleotide sequence ID" value="XM_018184297.1"/>
</dbReference>
<feature type="transmembrane region" description="Helical" evidence="4">
    <location>
        <begin position="179"/>
        <end position="200"/>
    </location>
</feature>
<dbReference type="SUPFAM" id="SSF103473">
    <property type="entry name" value="MFS general substrate transporter"/>
    <property type="match status" value="2"/>
</dbReference>
<accession>A0A177CAR7</accession>
<feature type="domain" description="Major facilitator superfamily (MFS) profile" evidence="5">
    <location>
        <begin position="182"/>
        <end position="377"/>
    </location>
</feature>
<dbReference type="PROSITE" id="PS50850">
    <property type="entry name" value="MFS"/>
    <property type="match status" value="1"/>
</dbReference>
<dbReference type="PANTHER" id="PTHR11360:SF281">
    <property type="entry name" value="ASPYRIDONES EFFLUX PROTEIN APDF-RELATED"/>
    <property type="match status" value="1"/>
</dbReference>
<dbReference type="Pfam" id="PF07690">
    <property type="entry name" value="MFS_1"/>
    <property type="match status" value="2"/>
</dbReference>
<feature type="transmembrane region" description="Helical" evidence="4">
    <location>
        <begin position="120"/>
        <end position="141"/>
    </location>
</feature>
<feature type="transmembrane region" description="Helical" evidence="4">
    <location>
        <begin position="147"/>
        <end position="167"/>
    </location>
</feature>
<dbReference type="GO" id="GO:0016020">
    <property type="term" value="C:membrane"/>
    <property type="evidence" value="ECO:0007669"/>
    <property type="project" value="UniProtKB-SubCell"/>
</dbReference>
<feature type="transmembrane region" description="Helical" evidence="4">
    <location>
        <begin position="344"/>
        <end position="368"/>
    </location>
</feature>
<evidence type="ECO:0000313" key="7">
    <source>
        <dbReference type="Proteomes" id="UP000077069"/>
    </source>
</evidence>
<name>A0A177CAR7_9PLEO</name>